<dbReference type="RefSeq" id="WP_380862041.1">
    <property type="nucleotide sequence ID" value="NZ_JBHSKM010000028.1"/>
</dbReference>
<dbReference type="Proteomes" id="UP001596263">
    <property type="component" value="Unassembled WGS sequence"/>
</dbReference>
<comment type="caution">
    <text evidence="1">The sequence shown here is derived from an EMBL/GenBank/DDBJ whole genome shotgun (WGS) entry which is preliminary data.</text>
</comment>
<evidence type="ECO:0000313" key="2">
    <source>
        <dbReference type="Proteomes" id="UP001596263"/>
    </source>
</evidence>
<gene>
    <name evidence="1" type="ORF">ACFPQ9_33855</name>
</gene>
<keyword evidence="2" id="KW-1185">Reference proteome</keyword>
<sequence>MVKITPKPEPVVENPDEVVLVTDVEALTAGTTPGCGDDNPYN</sequence>
<dbReference type="EMBL" id="JBHSKM010000028">
    <property type="protein sequence ID" value="MFC5218844.1"/>
    <property type="molecule type" value="Genomic_DNA"/>
</dbReference>
<name>A0ABW0CSF0_STRCD</name>
<reference evidence="2" key="1">
    <citation type="journal article" date="2019" name="Int. J. Syst. Evol. Microbiol.">
        <title>The Global Catalogue of Microorganisms (GCM) 10K type strain sequencing project: providing services to taxonomists for standard genome sequencing and annotation.</title>
        <authorList>
            <consortium name="The Broad Institute Genomics Platform"/>
            <consortium name="The Broad Institute Genome Sequencing Center for Infectious Disease"/>
            <person name="Wu L."/>
            <person name="Ma J."/>
        </authorList>
    </citation>
    <scope>NUCLEOTIDE SEQUENCE [LARGE SCALE GENOMIC DNA]</scope>
    <source>
        <strain evidence="2">KCTC 42586</strain>
    </source>
</reference>
<organism evidence="1 2">
    <name type="scientific">Streptomyces coerulescens</name>
    <dbReference type="NCBI Taxonomy" id="29304"/>
    <lineage>
        <taxon>Bacteria</taxon>
        <taxon>Bacillati</taxon>
        <taxon>Actinomycetota</taxon>
        <taxon>Actinomycetes</taxon>
        <taxon>Kitasatosporales</taxon>
        <taxon>Streptomycetaceae</taxon>
        <taxon>Streptomyces</taxon>
    </lineage>
</organism>
<protein>
    <submittedName>
        <fullName evidence="1">Uncharacterized protein</fullName>
    </submittedName>
</protein>
<evidence type="ECO:0000313" key="1">
    <source>
        <dbReference type="EMBL" id="MFC5218844.1"/>
    </source>
</evidence>
<accession>A0ABW0CSF0</accession>
<proteinExistence type="predicted"/>